<dbReference type="Proteomes" id="UP000188533">
    <property type="component" value="Unassembled WGS sequence"/>
</dbReference>
<comment type="caution">
    <text evidence="3">The sequence shown here is derived from an EMBL/GenBank/DDBJ whole genome shotgun (WGS) entry which is preliminary data.</text>
</comment>
<evidence type="ECO:0000313" key="4">
    <source>
        <dbReference type="Proteomes" id="UP000188533"/>
    </source>
</evidence>
<feature type="compositionally biased region" description="Polar residues" evidence="2">
    <location>
        <begin position="451"/>
        <end position="460"/>
    </location>
</feature>
<evidence type="ECO:0000313" key="3">
    <source>
        <dbReference type="EMBL" id="GAW04189.1"/>
    </source>
</evidence>
<feature type="coiled-coil region" evidence="1">
    <location>
        <begin position="123"/>
        <end position="157"/>
    </location>
</feature>
<dbReference type="AlphaFoldDB" id="A0A1Q3EAM2"/>
<keyword evidence="1" id="KW-0175">Coiled coil</keyword>
<organism evidence="3 4">
    <name type="scientific">Lentinula edodes</name>
    <name type="common">Shiitake mushroom</name>
    <name type="synonym">Lentinus edodes</name>
    <dbReference type="NCBI Taxonomy" id="5353"/>
    <lineage>
        <taxon>Eukaryota</taxon>
        <taxon>Fungi</taxon>
        <taxon>Dikarya</taxon>
        <taxon>Basidiomycota</taxon>
        <taxon>Agaricomycotina</taxon>
        <taxon>Agaricomycetes</taxon>
        <taxon>Agaricomycetidae</taxon>
        <taxon>Agaricales</taxon>
        <taxon>Marasmiineae</taxon>
        <taxon>Omphalotaceae</taxon>
        <taxon>Lentinula</taxon>
    </lineage>
</organism>
<feature type="compositionally biased region" description="Acidic residues" evidence="2">
    <location>
        <begin position="436"/>
        <end position="449"/>
    </location>
</feature>
<proteinExistence type="predicted"/>
<name>A0A1Q3EAM2_LENED</name>
<evidence type="ECO:0000256" key="1">
    <source>
        <dbReference type="SAM" id="Coils"/>
    </source>
</evidence>
<protein>
    <submittedName>
        <fullName evidence="3">Uncharacterized protein</fullName>
    </submittedName>
</protein>
<keyword evidence="4" id="KW-1185">Reference proteome</keyword>
<reference evidence="3 4" key="1">
    <citation type="submission" date="2016-08" db="EMBL/GenBank/DDBJ databases">
        <authorList>
            <consortium name="Lentinula edodes genome sequencing consortium"/>
            <person name="Sakamoto Y."/>
            <person name="Nakade K."/>
            <person name="Sato S."/>
            <person name="Yoshida Y."/>
            <person name="Miyazaki K."/>
            <person name="Natsume S."/>
            <person name="Konno N."/>
        </authorList>
    </citation>
    <scope>NUCLEOTIDE SEQUENCE [LARGE SCALE GENOMIC DNA]</scope>
    <source>
        <strain evidence="3 4">NBRC 111202</strain>
    </source>
</reference>
<gene>
    <name evidence="3" type="ORF">LENED_005964</name>
</gene>
<reference evidence="3 4" key="2">
    <citation type="submission" date="2017-02" db="EMBL/GenBank/DDBJ databases">
        <title>A genome survey and senescence transcriptome analysis in Lentinula edodes.</title>
        <authorList>
            <person name="Sakamoto Y."/>
            <person name="Nakade K."/>
            <person name="Sato S."/>
            <person name="Yoshida Y."/>
            <person name="Miyazaki K."/>
            <person name="Natsume S."/>
            <person name="Konno N."/>
        </authorList>
    </citation>
    <scope>NUCLEOTIDE SEQUENCE [LARGE SCALE GENOMIC DNA]</scope>
    <source>
        <strain evidence="3 4">NBRC 111202</strain>
    </source>
</reference>
<dbReference type="EMBL" id="BDGU01000181">
    <property type="protein sequence ID" value="GAW04189.1"/>
    <property type="molecule type" value="Genomic_DNA"/>
</dbReference>
<feature type="compositionally biased region" description="Low complexity" evidence="2">
    <location>
        <begin position="425"/>
        <end position="435"/>
    </location>
</feature>
<sequence length="460" mass="52112">MMSTRQFASPVTRGNFFYGSNFYVEVPGSGGFSKERFTRESSGSLYSLLTYTPPSGPVLTKAGKVAKRQPSPHRDRTGAFYCAQLIHYGLKQYKTKEAAKKHLLQAFDADHQLKVPESILLVEKELKEEYDKANLEAGRLYEERRLLERERVRKEQEERSRKNAALMKQLKEISETKVAGTDDSGAMVKRLSDKALRDAIKVMPEGDLRKIVAKVVKDVPELRDAVELQISRSQKTTQKANKGKSALKSINNLRDREFRGRFDVAIPFMSEQWSQFLPDELFTLKICKSMKSSHLWGKFDFGGISGILRSTSSPLPESFPAGFKVEFLWRGEESGEGESSFGKDNKGYIVFLGDGRIKGHMHWMGEFDFAGKYDTEQSQNVVWVKSIPHWKSEWRSYNQHNYDVANTARWGNWGGETRNEKAADSDTSAGKGSSGSDDEEDFDMEDDSDSGYQGRSNIAF</sequence>
<evidence type="ECO:0000256" key="2">
    <source>
        <dbReference type="SAM" id="MobiDB-lite"/>
    </source>
</evidence>
<feature type="region of interest" description="Disordered" evidence="2">
    <location>
        <begin position="409"/>
        <end position="460"/>
    </location>
</feature>
<accession>A0A1Q3EAM2</accession>